<dbReference type="GO" id="GO:0005576">
    <property type="term" value="C:extracellular region"/>
    <property type="evidence" value="ECO:0007669"/>
    <property type="project" value="InterPro"/>
</dbReference>
<organism evidence="2 3">
    <name type="scientific">Helicoverpa armigera granulovirus</name>
    <dbReference type="NCBI Taxonomy" id="489830"/>
    <lineage>
        <taxon>Viruses</taxon>
        <taxon>Viruses incertae sedis</taxon>
        <taxon>Naldaviricetes</taxon>
        <taxon>Lefavirales</taxon>
        <taxon>Baculoviridae</taxon>
        <taxon>Betabaculovirus</taxon>
        <taxon>Betabaculovirus helarmigerae</taxon>
    </lineage>
</organism>
<evidence type="ECO:0000259" key="1">
    <source>
        <dbReference type="PROSITE" id="PS50940"/>
    </source>
</evidence>
<reference evidence="2 3" key="1">
    <citation type="journal article" date="2008" name="Virus Genes">
        <title>Genomic sequence analysis of a granulovirus isolated from the Old World bollworm, Helicoverpa armigera.</title>
        <authorList>
            <person name="Harrison R.L."/>
            <person name="Popham H.J."/>
        </authorList>
    </citation>
    <scope>NUCLEOTIDE SEQUENCE [LARGE SCALE GENOMIC DNA]</scope>
</reference>
<accession>A9YMS7</accession>
<dbReference type="SUPFAM" id="SSF57625">
    <property type="entry name" value="Invertebrate chitin-binding proteins"/>
    <property type="match status" value="1"/>
</dbReference>
<dbReference type="Proteomes" id="UP000203266">
    <property type="component" value="Segment"/>
</dbReference>
<dbReference type="PROSITE" id="PS50940">
    <property type="entry name" value="CHIT_BIND_II"/>
    <property type="match status" value="1"/>
</dbReference>
<evidence type="ECO:0000313" key="3">
    <source>
        <dbReference type="Proteomes" id="UP000203266"/>
    </source>
</evidence>
<sequence>MLGKILIIVLLMVIIVIFVINASRTPDELETEPEDFNCIFPDPDDCTSYFNCLDAKIQCPLMERFDTNFMTCRTFFNVNCGTRPNPPDPTSSEICAPFYNGTINGWDRFPLRNCRYYANCDTERPFSTLTQCPFNDLFNEATKTCEMHVDCGNRCTGPNCAIPL</sequence>
<proteinExistence type="predicted"/>
<name>A9YMS7_9BBAC</name>
<feature type="domain" description="Chitin-binding type-2" evidence="1">
    <location>
        <begin position="92"/>
        <end position="153"/>
    </location>
</feature>
<dbReference type="InterPro" id="IPR002557">
    <property type="entry name" value="Chitin-bd_dom"/>
</dbReference>
<dbReference type="InterPro" id="IPR036508">
    <property type="entry name" value="Chitin-bd_dom_sf"/>
</dbReference>
<dbReference type="KEGG" id="vg:10973769"/>
<evidence type="ECO:0000313" key="2">
    <source>
        <dbReference type="EMBL" id="ABY47776.1"/>
    </source>
</evidence>
<keyword evidence="3" id="KW-1185">Reference proteome</keyword>
<dbReference type="RefSeq" id="YP_001649067.1">
    <property type="nucleotide sequence ID" value="NC_010240.1"/>
</dbReference>
<dbReference type="OrthoDB" id="24146at10239"/>
<dbReference type="CAZy" id="CBM14">
    <property type="family name" value="Carbohydrate-Binding Module Family 14"/>
</dbReference>
<protein>
    <recommendedName>
        <fullName evidence="1">Chitin-binding type-2 domain-containing protein</fullName>
    </recommendedName>
</protein>
<dbReference type="GeneID" id="10973769"/>
<dbReference type="SMART" id="SM00494">
    <property type="entry name" value="ChtBD2"/>
    <property type="match status" value="2"/>
</dbReference>
<dbReference type="GO" id="GO:0008061">
    <property type="term" value="F:chitin binding"/>
    <property type="evidence" value="ECO:0007669"/>
    <property type="project" value="InterPro"/>
</dbReference>
<dbReference type="EMBL" id="EU255577">
    <property type="protein sequence ID" value="ABY47776.1"/>
    <property type="molecule type" value="Genomic_DNA"/>
</dbReference>